<evidence type="ECO:0000256" key="6">
    <source>
        <dbReference type="RuleBase" id="RU004516"/>
    </source>
</evidence>
<comment type="similarity">
    <text evidence="2 5">Belongs to the class-IV pyridoxal-phosphate-dependent aminotransferase family.</text>
</comment>
<evidence type="ECO:0000256" key="2">
    <source>
        <dbReference type="ARBA" id="ARBA00009320"/>
    </source>
</evidence>
<dbReference type="RefSeq" id="WP_034325050.1">
    <property type="nucleotide sequence ID" value="NZ_JOTP01000039.1"/>
</dbReference>
<dbReference type="PANTHER" id="PTHR42743:SF11">
    <property type="entry name" value="AMINODEOXYCHORISMATE LYASE"/>
    <property type="match status" value="1"/>
</dbReference>
<dbReference type="Pfam" id="PF01063">
    <property type="entry name" value="Aminotran_4"/>
    <property type="match status" value="1"/>
</dbReference>
<evidence type="ECO:0000313" key="8">
    <source>
        <dbReference type="Proteomes" id="UP000028091"/>
    </source>
</evidence>
<keyword evidence="8" id="KW-1185">Reference proteome</keyword>
<dbReference type="InterPro" id="IPR043132">
    <property type="entry name" value="BCAT-like_C"/>
</dbReference>
<evidence type="ECO:0000256" key="3">
    <source>
        <dbReference type="ARBA" id="ARBA00011738"/>
    </source>
</evidence>
<evidence type="ECO:0000256" key="1">
    <source>
        <dbReference type="ARBA" id="ARBA00001933"/>
    </source>
</evidence>
<dbReference type="InterPro" id="IPR043131">
    <property type="entry name" value="BCAT-like_N"/>
</dbReference>
<evidence type="ECO:0000313" key="7">
    <source>
        <dbReference type="EMBL" id="KEP24927.1"/>
    </source>
</evidence>
<dbReference type="eggNOG" id="COG0115">
    <property type="taxonomic scope" value="Bacteria"/>
</dbReference>
<comment type="cofactor">
    <cofactor evidence="1 6">
        <name>pyridoxal 5'-phosphate</name>
        <dbReference type="ChEBI" id="CHEBI:597326"/>
    </cofactor>
</comment>
<dbReference type="AlphaFoldDB" id="A0A081L6Q1"/>
<keyword evidence="4 6" id="KW-0663">Pyridoxal phosphate</keyword>
<comment type="subunit">
    <text evidence="3">Homodimer.</text>
</comment>
<sequence>MIIYLNGQYIEEKDATLSPFDHGFLYGIGVFETFTSLAGQVFLLDWHLERLNQSLRDLCIESTIEKPFVLDIIHTLLNQNHITDGHARIRFNVSAGRGNGFSADPYEEPIIFVMISPFRPESLLDEKQGVILHTRRNTPEGPRRLKSHHYMNNLLAKREVGNDPSIEGIFLTKEDDVAEGITSNVFWRKEDMIYTPSLDTGILNGITRRYCIETLCALRVSLIEGRYPVSHLLSADEAWMTNSVQGIVPFRRIGEIALPKNNRTISTKLRTQYTKERLEHKE</sequence>
<dbReference type="Proteomes" id="UP000028091">
    <property type="component" value="Unassembled WGS sequence"/>
</dbReference>
<dbReference type="Gene3D" id="3.20.10.10">
    <property type="entry name" value="D-amino Acid Aminotransferase, subunit A, domain 2"/>
    <property type="match status" value="1"/>
</dbReference>
<dbReference type="FunFam" id="3.20.10.10:FF:000002">
    <property type="entry name" value="D-alanine aminotransferase"/>
    <property type="match status" value="1"/>
</dbReference>
<keyword evidence="7" id="KW-0456">Lyase</keyword>
<evidence type="ECO:0000256" key="4">
    <source>
        <dbReference type="ARBA" id="ARBA00022898"/>
    </source>
</evidence>
<dbReference type="NCBIfam" id="NF005800">
    <property type="entry name" value="PRK07650.1"/>
    <property type="match status" value="1"/>
</dbReference>
<proteinExistence type="inferred from homology"/>
<dbReference type="PROSITE" id="PS00770">
    <property type="entry name" value="AA_TRANSFER_CLASS_4"/>
    <property type="match status" value="1"/>
</dbReference>
<protein>
    <submittedName>
        <fullName evidence="7">4-amino-4-deoxychorismate lyase</fullName>
    </submittedName>
</protein>
<dbReference type="SUPFAM" id="SSF56752">
    <property type="entry name" value="D-aminoacid aminotransferase-like PLP-dependent enzymes"/>
    <property type="match status" value="1"/>
</dbReference>
<dbReference type="GO" id="GO:0046394">
    <property type="term" value="P:carboxylic acid biosynthetic process"/>
    <property type="evidence" value="ECO:0007669"/>
    <property type="project" value="UniProtKB-ARBA"/>
</dbReference>
<gene>
    <name evidence="7" type="ORF">BA70_12990</name>
</gene>
<dbReference type="InterPro" id="IPR018300">
    <property type="entry name" value="Aminotrans_IV_CS"/>
</dbReference>
<name>A0A081L6Q1_9BACI</name>
<dbReference type="PANTHER" id="PTHR42743">
    <property type="entry name" value="AMINO-ACID AMINOTRANSFERASE"/>
    <property type="match status" value="1"/>
</dbReference>
<dbReference type="GO" id="GO:0008652">
    <property type="term" value="P:amino acid biosynthetic process"/>
    <property type="evidence" value="ECO:0007669"/>
    <property type="project" value="UniProtKB-ARBA"/>
</dbReference>
<accession>A0A081L6Q1</accession>
<evidence type="ECO:0000256" key="5">
    <source>
        <dbReference type="RuleBase" id="RU004106"/>
    </source>
</evidence>
<dbReference type="GO" id="GO:0016829">
    <property type="term" value="F:lyase activity"/>
    <property type="evidence" value="ECO:0007669"/>
    <property type="project" value="UniProtKB-KW"/>
</dbReference>
<dbReference type="GO" id="GO:0005829">
    <property type="term" value="C:cytosol"/>
    <property type="evidence" value="ECO:0007669"/>
    <property type="project" value="TreeGrafter"/>
</dbReference>
<reference evidence="7 8" key="1">
    <citation type="submission" date="2012-09" db="EMBL/GenBank/DDBJ databases">
        <title>Genome Sequence of Bacillus sp. DW5-4.</title>
        <authorList>
            <person name="Lai Q."/>
            <person name="Liu Y."/>
            <person name="Shao Z."/>
        </authorList>
    </citation>
    <scope>NUCLEOTIDE SEQUENCE [LARGE SCALE GENOMIC DNA]</scope>
    <source>
        <strain evidence="7 8">DW5-4</strain>
    </source>
</reference>
<dbReference type="OrthoDB" id="9805628at2"/>
<dbReference type="InterPro" id="IPR001544">
    <property type="entry name" value="Aminotrans_IV"/>
</dbReference>
<dbReference type="Gene3D" id="3.30.470.10">
    <property type="match status" value="1"/>
</dbReference>
<organism evidence="7 8">
    <name type="scientific">Bacillus zhangzhouensis</name>
    <dbReference type="NCBI Taxonomy" id="1178540"/>
    <lineage>
        <taxon>Bacteria</taxon>
        <taxon>Bacillati</taxon>
        <taxon>Bacillota</taxon>
        <taxon>Bacilli</taxon>
        <taxon>Bacillales</taxon>
        <taxon>Bacillaceae</taxon>
        <taxon>Bacillus</taxon>
    </lineage>
</organism>
<dbReference type="InterPro" id="IPR036038">
    <property type="entry name" value="Aminotransferase-like"/>
</dbReference>
<dbReference type="EMBL" id="JOTP01000039">
    <property type="protein sequence ID" value="KEP24927.1"/>
    <property type="molecule type" value="Genomic_DNA"/>
</dbReference>
<dbReference type="InterPro" id="IPR050571">
    <property type="entry name" value="Class-IV_PLP-Dep_Aminotrnsfr"/>
</dbReference>
<comment type="caution">
    <text evidence="7">The sequence shown here is derived from an EMBL/GenBank/DDBJ whole genome shotgun (WGS) entry which is preliminary data.</text>
</comment>